<evidence type="ECO:0000313" key="12">
    <source>
        <dbReference type="Proteomes" id="UP000655523"/>
    </source>
</evidence>
<dbReference type="Proteomes" id="UP000655523">
    <property type="component" value="Unassembled WGS sequence"/>
</dbReference>
<comment type="caution">
    <text evidence="11">The sequence shown here is derived from an EMBL/GenBank/DDBJ whole genome shotgun (WGS) entry which is preliminary data.</text>
</comment>
<keyword evidence="6 11" id="KW-0413">Isomerase</keyword>
<dbReference type="InterPro" id="IPR016055">
    <property type="entry name" value="A-D-PHexomutase_a/b/a-I/II/III"/>
</dbReference>
<dbReference type="InterPro" id="IPR005846">
    <property type="entry name" value="A-D-PHexomutase_a/b/a-III"/>
</dbReference>
<dbReference type="EC" id="5.4.2.2" evidence="11"/>
<dbReference type="GO" id="GO:0004615">
    <property type="term" value="F:phosphomannomutase activity"/>
    <property type="evidence" value="ECO:0007669"/>
    <property type="project" value="UniProtKB-EC"/>
</dbReference>
<name>A0A972NXY8_9BURK</name>
<dbReference type="EC" id="5.4.2.8" evidence="11"/>
<dbReference type="Gene3D" id="3.40.120.10">
    <property type="entry name" value="Alpha-D-Glucose-1,6-Bisphosphate, subunit A, domain 3"/>
    <property type="match status" value="3"/>
</dbReference>
<evidence type="ECO:0000256" key="5">
    <source>
        <dbReference type="ARBA" id="ARBA00022842"/>
    </source>
</evidence>
<dbReference type="Pfam" id="PF00408">
    <property type="entry name" value="PGM_PMM_IV"/>
    <property type="match status" value="1"/>
</dbReference>
<evidence type="ECO:0000256" key="6">
    <source>
        <dbReference type="ARBA" id="ARBA00023235"/>
    </source>
</evidence>
<keyword evidence="3" id="KW-0597">Phosphoprotein</keyword>
<comment type="similarity">
    <text evidence="2">Belongs to the phosphohexose mutase family.</text>
</comment>
<feature type="domain" description="Alpha-D-phosphohexomutase C-terminal" evidence="7">
    <location>
        <begin position="375"/>
        <end position="451"/>
    </location>
</feature>
<feature type="domain" description="Alpha-D-phosphohexomutase alpha/beta/alpha" evidence="9">
    <location>
        <begin position="158"/>
        <end position="256"/>
    </location>
</feature>
<dbReference type="PANTHER" id="PTHR43771">
    <property type="entry name" value="PHOSPHOMANNOMUTASE"/>
    <property type="match status" value="1"/>
</dbReference>
<dbReference type="Pfam" id="PF02880">
    <property type="entry name" value="PGM_PMM_III"/>
    <property type="match status" value="1"/>
</dbReference>
<evidence type="ECO:0000259" key="9">
    <source>
        <dbReference type="Pfam" id="PF02879"/>
    </source>
</evidence>
<evidence type="ECO:0000256" key="3">
    <source>
        <dbReference type="ARBA" id="ARBA00022553"/>
    </source>
</evidence>
<accession>A0A972NXY8</accession>
<dbReference type="InterPro" id="IPR005843">
    <property type="entry name" value="A-D-PHexomutase_C"/>
</dbReference>
<evidence type="ECO:0000313" key="11">
    <source>
        <dbReference type="EMBL" id="NPT60624.1"/>
    </source>
</evidence>
<evidence type="ECO:0000256" key="1">
    <source>
        <dbReference type="ARBA" id="ARBA00001946"/>
    </source>
</evidence>
<dbReference type="InterPro" id="IPR005844">
    <property type="entry name" value="A-D-PHexomutase_a/b/a-I"/>
</dbReference>
<dbReference type="Pfam" id="PF02879">
    <property type="entry name" value="PGM_PMM_II"/>
    <property type="match status" value="1"/>
</dbReference>
<dbReference type="Pfam" id="PF02878">
    <property type="entry name" value="PGM_PMM_I"/>
    <property type="match status" value="1"/>
</dbReference>
<feature type="domain" description="Alpha-D-phosphohexomutase alpha/beta/alpha" evidence="8">
    <location>
        <begin position="5"/>
        <end position="141"/>
    </location>
</feature>
<evidence type="ECO:0000259" key="8">
    <source>
        <dbReference type="Pfam" id="PF02878"/>
    </source>
</evidence>
<dbReference type="InterPro" id="IPR005845">
    <property type="entry name" value="A-D-PHexomutase_a/b/a-II"/>
</dbReference>
<dbReference type="PANTHER" id="PTHR43771:SF2">
    <property type="entry name" value="PHOSPHOMANNOMUTASE_PHOSPHOGLUCOMUTASE"/>
    <property type="match status" value="1"/>
</dbReference>
<comment type="cofactor">
    <cofactor evidence="1">
        <name>Mg(2+)</name>
        <dbReference type="ChEBI" id="CHEBI:18420"/>
    </cofactor>
</comment>
<dbReference type="GO" id="GO:0046872">
    <property type="term" value="F:metal ion binding"/>
    <property type="evidence" value="ECO:0007669"/>
    <property type="project" value="UniProtKB-KW"/>
</dbReference>
<evidence type="ECO:0000256" key="4">
    <source>
        <dbReference type="ARBA" id="ARBA00022723"/>
    </source>
</evidence>
<dbReference type="Gene3D" id="3.30.310.50">
    <property type="entry name" value="Alpha-D-phosphohexomutase, C-terminal domain"/>
    <property type="match status" value="1"/>
</dbReference>
<dbReference type="GO" id="GO:0005975">
    <property type="term" value="P:carbohydrate metabolic process"/>
    <property type="evidence" value="ECO:0007669"/>
    <property type="project" value="InterPro"/>
</dbReference>
<protein>
    <submittedName>
        <fullName evidence="11">Phosphomannomutase/phosphoglucomutase</fullName>
        <ecNumber evidence="11">5.4.2.2</ecNumber>
        <ecNumber evidence="11">5.4.2.8</ecNumber>
    </submittedName>
</protein>
<dbReference type="AlphaFoldDB" id="A0A972NXY8"/>
<dbReference type="SUPFAM" id="SSF53738">
    <property type="entry name" value="Phosphoglucomutase, first 3 domains"/>
    <property type="match status" value="3"/>
</dbReference>
<evidence type="ECO:0000256" key="2">
    <source>
        <dbReference type="ARBA" id="ARBA00010231"/>
    </source>
</evidence>
<feature type="domain" description="Alpha-D-phosphohexomutase alpha/beta/alpha" evidence="10">
    <location>
        <begin position="261"/>
        <end position="368"/>
    </location>
</feature>
<dbReference type="InterPro" id="IPR036900">
    <property type="entry name" value="A-D-PHexomutase_C_sf"/>
</dbReference>
<sequence>MISKSIFKAYDIRGVIGKTLDADAARSIGRAFGSEVRAQGGDAVVVARDGRLSGPELVEALSDGLRAAGVDVVNVGMVPTPVGYFAASVPLKLDGGERRVDSCIVVTGSHNPPDYNGFKMVLRGAAIYGEQILALHQRIVDENFSDGSGTYTEYDIADAYLDRITSDVKLARPIKIVVDTGNGVAGGLAPKLFKKLGCELVELFTEIDGNFPNHHPDPAHPENLQDVIRALKETDAEIGFAFDGDGDRLGVVTKDGQIIYPDRQLMLFAEEVLSRNKGAQIIYDVKCTRNLAKWVKDKGGEPLMWKTGHSLVKAKLRETGAPLAGEMSGHVFFKDRWYGFDDGLYTGARLLEILTRVADPSKLLNSLPNSNSTPELQLKLEEGENFELIARLQQNAKFTGADDVVKIDGLRVEYPDGFGLARSSNTTPVVVMRFEADSDEALKRIQEDFRRVIMAEKPDAKLPF</sequence>
<keyword evidence="4" id="KW-0479">Metal-binding</keyword>
<organism evidence="11 12">
    <name type="scientific">Paraburkholderia elongata</name>
    <dbReference type="NCBI Taxonomy" id="2675747"/>
    <lineage>
        <taxon>Bacteria</taxon>
        <taxon>Pseudomonadati</taxon>
        <taxon>Pseudomonadota</taxon>
        <taxon>Betaproteobacteria</taxon>
        <taxon>Burkholderiales</taxon>
        <taxon>Burkholderiaceae</taxon>
        <taxon>Paraburkholderia</taxon>
    </lineage>
</organism>
<dbReference type="RefSeq" id="WP_172175714.1">
    <property type="nucleotide sequence ID" value="NZ_WOEZ01000228.1"/>
</dbReference>
<keyword evidence="12" id="KW-1185">Reference proteome</keyword>
<dbReference type="GO" id="GO:0004614">
    <property type="term" value="F:phosphoglucomutase activity"/>
    <property type="evidence" value="ECO:0007669"/>
    <property type="project" value="UniProtKB-EC"/>
</dbReference>
<dbReference type="EMBL" id="WOEZ01000228">
    <property type="protein sequence ID" value="NPT60624.1"/>
    <property type="molecule type" value="Genomic_DNA"/>
</dbReference>
<dbReference type="PRINTS" id="PR00509">
    <property type="entry name" value="PGMPMM"/>
</dbReference>
<gene>
    <name evidence="11" type="ORF">GNZ13_40235</name>
</gene>
<evidence type="ECO:0000259" key="7">
    <source>
        <dbReference type="Pfam" id="PF00408"/>
    </source>
</evidence>
<dbReference type="InterPro" id="IPR005841">
    <property type="entry name" value="Alpha-D-phosphohexomutase_SF"/>
</dbReference>
<dbReference type="SUPFAM" id="SSF55957">
    <property type="entry name" value="Phosphoglucomutase, C-terminal domain"/>
    <property type="match status" value="1"/>
</dbReference>
<reference evidence="11 12" key="1">
    <citation type="submission" date="2019-11" db="EMBL/GenBank/DDBJ databases">
        <title>Metabolism of dissolved organic matter in forest soils.</title>
        <authorList>
            <person name="Cyle K.T."/>
            <person name="Wilhelm R.C."/>
            <person name="Martinez C.E."/>
        </authorList>
    </citation>
    <scope>NUCLEOTIDE SEQUENCE [LARGE SCALE GENOMIC DNA]</scope>
    <source>
        <strain evidence="11 12">5N</strain>
    </source>
</reference>
<evidence type="ECO:0000259" key="10">
    <source>
        <dbReference type="Pfam" id="PF02880"/>
    </source>
</evidence>
<keyword evidence="5" id="KW-0460">Magnesium</keyword>
<dbReference type="CDD" id="cd03089">
    <property type="entry name" value="PMM_PGM"/>
    <property type="match status" value="1"/>
</dbReference>
<proteinExistence type="inferred from homology"/>